<dbReference type="InterPro" id="IPR000086">
    <property type="entry name" value="NUDIX_hydrolase_dom"/>
</dbReference>
<dbReference type="InterPro" id="IPR020084">
    <property type="entry name" value="NUDIX_hydrolase_CS"/>
</dbReference>
<comment type="caution">
    <text evidence="5">The sequence shown here is derived from an EMBL/GenBank/DDBJ whole genome shotgun (WGS) entry which is preliminary data.</text>
</comment>
<evidence type="ECO:0000313" key="5">
    <source>
        <dbReference type="EMBL" id="KXU97388.1"/>
    </source>
</evidence>
<evidence type="ECO:0000313" key="6">
    <source>
        <dbReference type="Proteomes" id="UP000075473"/>
    </source>
</evidence>
<evidence type="ECO:0000256" key="1">
    <source>
        <dbReference type="ARBA" id="ARBA00001946"/>
    </source>
</evidence>
<dbReference type="InterPro" id="IPR015797">
    <property type="entry name" value="NUDIX_hydrolase-like_dom_sf"/>
</dbReference>
<dbReference type="RefSeq" id="WP_062248385.1">
    <property type="nucleotide sequence ID" value="NZ_LHZA01000120.1"/>
</dbReference>
<evidence type="ECO:0000256" key="3">
    <source>
        <dbReference type="RuleBase" id="RU003476"/>
    </source>
</evidence>
<protein>
    <submittedName>
        <fullName evidence="5">ADP-ribose pyrophosphatase</fullName>
    </submittedName>
</protein>
<comment type="cofactor">
    <cofactor evidence="1">
        <name>Mg(2+)</name>
        <dbReference type="ChEBI" id="CHEBI:18420"/>
    </cofactor>
</comment>
<comment type="similarity">
    <text evidence="3">Belongs to the Nudix hydrolase family.</text>
</comment>
<dbReference type="SUPFAM" id="SSF55811">
    <property type="entry name" value="Nudix"/>
    <property type="match status" value="1"/>
</dbReference>
<dbReference type="InterPro" id="IPR020476">
    <property type="entry name" value="Nudix_hydrolase"/>
</dbReference>
<dbReference type="PRINTS" id="PR00502">
    <property type="entry name" value="NUDIXFAMILY"/>
</dbReference>
<dbReference type="PROSITE" id="PS51462">
    <property type="entry name" value="NUDIX"/>
    <property type="match status" value="1"/>
</dbReference>
<evidence type="ECO:0000256" key="2">
    <source>
        <dbReference type="ARBA" id="ARBA00022801"/>
    </source>
</evidence>
<dbReference type="PROSITE" id="PS00893">
    <property type="entry name" value="NUDIX_BOX"/>
    <property type="match status" value="1"/>
</dbReference>
<reference evidence="5 6" key="1">
    <citation type="submission" date="2015-06" db="EMBL/GenBank/DDBJ databases">
        <title>Improved classification and identification of acetic acid bacteria using matrix-assisted laser desorption/ionization time-of-flight mass spectrometry; Gluconobacter nephelii and Gluconobacter uchimurae are later heterotypic synonyms of Gluconobacter japonicus and Gluconobacter oxydans, respectively.</title>
        <authorList>
            <person name="Li L."/>
            <person name="Cleenwerck I."/>
            <person name="De Vuyst L."/>
            <person name="Vandamme P."/>
        </authorList>
    </citation>
    <scope>NUCLEOTIDE SEQUENCE [LARGE SCALE GENOMIC DNA]</scope>
    <source>
        <strain evidence="5 6">LMG 1625</strain>
    </source>
</reference>
<organism evidence="5 6">
    <name type="scientific">Acetobacter cerevisiae</name>
    <dbReference type="NCBI Taxonomy" id="178900"/>
    <lineage>
        <taxon>Bacteria</taxon>
        <taxon>Pseudomonadati</taxon>
        <taxon>Pseudomonadota</taxon>
        <taxon>Alphaproteobacteria</taxon>
        <taxon>Acetobacterales</taxon>
        <taxon>Acetobacteraceae</taxon>
        <taxon>Acetobacter</taxon>
    </lineage>
</organism>
<keyword evidence="2 3" id="KW-0378">Hydrolase</keyword>
<dbReference type="PANTHER" id="PTHR43046">
    <property type="entry name" value="GDP-MANNOSE MANNOSYL HYDROLASE"/>
    <property type="match status" value="1"/>
</dbReference>
<evidence type="ECO:0000259" key="4">
    <source>
        <dbReference type="PROSITE" id="PS51462"/>
    </source>
</evidence>
<sequence>MTDPRLGCGAMIIQDGKLLLLRRLRAPEAGCWGLPGGKVDAFETVPAAVAREVLEETGLVIHHPTLLCVVDQIDRAASTHWVAPVYTVSGFTGQPVLQEPHKHSGLDWFPLDALPAPLTHATTVALAALREKAGS</sequence>
<dbReference type="PATRIC" id="fig|178900.5.peg.2979"/>
<dbReference type="PANTHER" id="PTHR43046:SF14">
    <property type="entry name" value="MUTT_NUDIX FAMILY PROTEIN"/>
    <property type="match status" value="1"/>
</dbReference>
<dbReference type="Gene3D" id="3.90.79.10">
    <property type="entry name" value="Nucleoside Triphosphate Pyrophosphohydrolase"/>
    <property type="match status" value="1"/>
</dbReference>
<dbReference type="AlphaFoldDB" id="A0A149QJB1"/>
<accession>A0A149QJB1</accession>
<dbReference type="Proteomes" id="UP000075473">
    <property type="component" value="Unassembled WGS sequence"/>
</dbReference>
<feature type="domain" description="Nudix hydrolase" evidence="4">
    <location>
        <begin position="3"/>
        <end position="132"/>
    </location>
</feature>
<dbReference type="GO" id="GO:0016787">
    <property type="term" value="F:hydrolase activity"/>
    <property type="evidence" value="ECO:0007669"/>
    <property type="project" value="UniProtKB-KW"/>
</dbReference>
<name>A0A149QJB1_9PROT</name>
<gene>
    <name evidence="5" type="ORF">AD928_03735</name>
</gene>
<proteinExistence type="inferred from homology"/>
<dbReference type="EMBL" id="LHZA01000120">
    <property type="protein sequence ID" value="KXU97388.1"/>
    <property type="molecule type" value="Genomic_DNA"/>
</dbReference>
<dbReference type="Pfam" id="PF00293">
    <property type="entry name" value="NUDIX"/>
    <property type="match status" value="1"/>
</dbReference>